<dbReference type="RefSeq" id="WP_080887981.1">
    <property type="nucleotide sequence ID" value="NZ_LT828648.1"/>
</dbReference>
<keyword evidence="1" id="KW-0472">Membrane</keyword>
<keyword evidence="1" id="KW-1133">Transmembrane helix</keyword>
<gene>
    <name evidence="2" type="ORF">NSJP_3642</name>
</gene>
<keyword evidence="3" id="KW-1185">Reference proteome</keyword>
<sequence length="174" mass="19599">MTMTARTSFYRWTSSLVVVVSVVVAIGCSSVPRRYIWMADTSVTLTSLSSDLPAHVGKVVLLGGTIVEEEQNEQYVFLHLKNRPLDQDYKPHRPPSLSGPEAGEYWVAVPQKQLPSNYQNWGRVTVAGRVTAERFQTEPVLLLLYMRGWDTSGKHNVWENIDPQYVPSSPLSVH</sequence>
<dbReference type="GO" id="GO:0019867">
    <property type="term" value="C:outer membrane"/>
    <property type="evidence" value="ECO:0007669"/>
    <property type="project" value="InterPro"/>
</dbReference>
<reference evidence="2 3" key="1">
    <citation type="submission" date="2017-03" db="EMBL/GenBank/DDBJ databases">
        <authorList>
            <person name="Afonso C.L."/>
            <person name="Miller P.J."/>
            <person name="Scott M.A."/>
            <person name="Spackman E."/>
            <person name="Goraichik I."/>
            <person name="Dimitrov K.M."/>
            <person name="Suarez D.L."/>
            <person name="Swayne D.E."/>
        </authorList>
    </citation>
    <scope>NUCLEOTIDE SEQUENCE [LARGE SCALE GENOMIC DNA]</scope>
    <source>
        <strain evidence="2">Genome sequencing of Nitrospira japonica strain NJ11</strain>
    </source>
</reference>
<dbReference type="Proteomes" id="UP000192042">
    <property type="component" value="Chromosome I"/>
</dbReference>
<dbReference type="AlphaFoldDB" id="A0A1W1IAA1"/>
<organism evidence="2 3">
    <name type="scientific">Nitrospira japonica</name>
    <dbReference type="NCBI Taxonomy" id="1325564"/>
    <lineage>
        <taxon>Bacteria</taxon>
        <taxon>Pseudomonadati</taxon>
        <taxon>Nitrospirota</taxon>
        <taxon>Nitrospiria</taxon>
        <taxon>Nitrospirales</taxon>
        <taxon>Nitrospiraceae</taxon>
        <taxon>Nitrospira</taxon>
    </lineage>
</organism>
<proteinExistence type="predicted"/>
<dbReference type="PROSITE" id="PS51257">
    <property type="entry name" value="PROKAR_LIPOPROTEIN"/>
    <property type="match status" value="1"/>
</dbReference>
<evidence type="ECO:0000313" key="2">
    <source>
        <dbReference type="EMBL" id="SLM49809.1"/>
    </source>
</evidence>
<dbReference type="EMBL" id="LT828648">
    <property type="protein sequence ID" value="SLM49809.1"/>
    <property type="molecule type" value="Genomic_DNA"/>
</dbReference>
<dbReference type="InterPro" id="IPR004658">
    <property type="entry name" value="OMP_Slp"/>
</dbReference>
<protein>
    <recommendedName>
        <fullName evidence="4">Outer membrane lipoprotein Slp</fullName>
    </recommendedName>
</protein>
<keyword evidence="1" id="KW-0812">Transmembrane</keyword>
<evidence type="ECO:0000256" key="1">
    <source>
        <dbReference type="SAM" id="Phobius"/>
    </source>
</evidence>
<feature type="transmembrane region" description="Helical" evidence="1">
    <location>
        <begin position="12"/>
        <end position="31"/>
    </location>
</feature>
<dbReference type="OrthoDB" id="5397282at2"/>
<name>A0A1W1IAA1_9BACT</name>
<dbReference type="Pfam" id="PF03843">
    <property type="entry name" value="Slp"/>
    <property type="match status" value="1"/>
</dbReference>
<dbReference type="KEGG" id="nja:NSJP_3642"/>
<accession>A0A1W1IAA1</accession>
<evidence type="ECO:0000313" key="3">
    <source>
        <dbReference type="Proteomes" id="UP000192042"/>
    </source>
</evidence>
<evidence type="ECO:0008006" key="4">
    <source>
        <dbReference type="Google" id="ProtNLM"/>
    </source>
</evidence>